<dbReference type="EMBL" id="JABEBT010000054">
    <property type="protein sequence ID" value="KAF7634615.1"/>
    <property type="molecule type" value="Genomic_DNA"/>
</dbReference>
<accession>A0A8S9ZMU0</accession>
<feature type="chain" id="PRO_5035898850" description="BED-type domain-containing protein" evidence="1">
    <location>
        <begin position="18"/>
        <end position="363"/>
    </location>
</feature>
<protein>
    <recommendedName>
        <fullName evidence="4">BED-type domain-containing protein</fullName>
    </recommendedName>
</protein>
<organism evidence="2 3">
    <name type="scientific">Meloidogyne graminicola</name>
    <dbReference type="NCBI Taxonomy" id="189291"/>
    <lineage>
        <taxon>Eukaryota</taxon>
        <taxon>Metazoa</taxon>
        <taxon>Ecdysozoa</taxon>
        <taxon>Nematoda</taxon>
        <taxon>Chromadorea</taxon>
        <taxon>Rhabditida</taxon>
        <taxon>Tylenchina</taxon>
        <taxon>Tylenchomorpha</taxon>
        <taxon>Tylenchoidea</taxon>
        <taxon>Meloidogynidae</taxon>
        <taxon>Meloidogyninae</taxon>
        <taxon>Meloidogyne</taxon>
    </lineage>
</organism>
<evidence type="ECO:0000313" key="2">
    <source>
        <dbReference type="EMBL" id="KAF7634615.1"/>
    </source>
</evidence>
<feature type="signal peptide" evidence="1">
    <location>
        <begin position="1"/>
        <end position="17"/>
    </location>
</feature>
<comment type="caution">
    <text evidence="2">The sequence shown here is derived from an EMBL/GenBank/DDBJ whole genome shotgun (WGS) entry which is preliminary data.</text>
</comment>
<dbReference type="Proteomes" id="UP000605970">
    <property type="component" value="Unassembled WGS sequence"/>
</dbReference>
<reference evidence="2" key="1">
    <citation type="journal article" date="2020" name="Ecol. Evol.">
        <title>Genome structure and content of the rice root-knot nematode (Meloidogyne graminicola).</title>
        <authorList>
            <person name="Phan N.T."/>
            <person name="Danchin E.G.J."/>
            <person name="Klopp C."/>
            <person name="Perfus-Barbeoch L."/>
            <person name="Kozlowski D.K."/>
            <person name="Koutsovoulos G.D."/>
            <person name="Lopez-Roques C."/>
            <person name="Bouchez O."/>
            <person name="Zahm M."/>
            <person name="Besnard G."/>
            <person name="Bellafiore S."/>
        </authorList>
    </citation>
    <scope>NUCLEOTIDE SEQUENCE</scope>
    <source>
        <strain evidence="2">VN-18</strain>
    </source>
</reference>
<evidence type="ECO:0008006" key="4">
    <source>
        <dbReference type="Google" id="ProtNLM"/>
    </source>
</evidence>
<evidence type="ECO:0000256" key="1">
    <source>
        <dbReference type="SAM" id="SignalP"/>
    </source>
</evidence>
<gene>
    <name evidence="2" type="ORF">Mgra_00005952</name>
</gene>
<keyword evidence="1" id="KW-0732">Signal</keyword>
<name>A0A8S9ZMU0_9BILA</name>
<dbReference type="AlphaFoldDB" id="A0A8S9ZMU0"/>
<evidence type="ECO:0000313" key="3">
    <source>
        <dbReference type="Proteomes" id="UP000605970"/>
    </source>
</evidence>
<proteinExistence type="predicted"/>
<sequence>MLFNLILIFLLINNIENNTERINGFIYSQFRKAKKYFNVYNNSIYCTLCNERILSEDWQLINKDNQNLNINYNEINNYQQIPTTTTTSLYHPMELNNEYILTNNQNNYLSNEGINLENKNKGYNRMKELEEIFSTPSSSYSDLNEGLNKQLQIENQNNLFEQLINQQQQQQQQYFYSLIPSSSKTLINNPLKINQNYNQLNKFNNNNFNQINLNSNKYKEKNIKNKNKQKINYFKTSKALNFFIEKLEYEGEEIKHFDILDNGIYCKICNILLQPEGSSDLKKHNEIHNNYYNLDKKLIWEKIVNELNNQNITNFEVKEKGILCKICKNKNLYTTVYKHALNNHNKTPLHKGNLLEQENPQQF</sequence>
<keyword evidence="3" id="KW-1185">Reference proteome</keyword>